<dbReference type="Proteomes" id="UP000239866">
    <property type="component" value="Unassembled WGS sequence"/>
</dbReference>
<dbReference type="InterPro" id="IPR026575">
    <property type="entry name" value="GpdQ/CpdA-like"/>
</dbReference>
<dbReference type="CDD" id="cd07402">
    <property type="entry name" value="MPP_GpdQ"/>
    <property type="match status" value="1"/>
</dbReference>
<sequence>MTQPANARPLKVLQLTDPHLMANPDGALLGVNTRASLSAVIAEALRQHGQPDLILATGDLTQDASAEAYRYFGEQLKRFDCPALWIAGNHDDSVLLATVAAEFQAEQSQLVLGGWHFVMLDSSVYGKVHGELTQEELAFLDQALGQQPELPTMVCLHHHPVDIGSDWMEKIGLKNRDAFWQVIDRHPQVRVVLWGHIHQELEQQRNGACLLATPSTCIQFATGSSDFAVEPLAPGYRWLELDTSGNFKSEVRRAESFEFDLDEESSGY</sequence>
<evidence type="ECO:0000256" key="1">
    <source>
        <dbReference type="ARBA" id="ARBA00022723"/>
    </source>
</evidence>
<keyword evidence="2" id="KW-0378">Hydrolase</keyword>
<dbReference type="GO" id="GO:0004112">
    <property type="term" value="F:cyclic-nucleotide phosphodiesterase activity"/>
    <property type="evidence" value="ECO:0007669"/>
    <property type="project" value="InterPro"/>
</dbReference>
<feature type="domain" description="Calcineurin-like phosphoesterase" evidence="5">
    <location>
        <begin position="10"/>
        <end position="199"/>
    </location>
</feature>
<dbReference type="OrthoDB" id="9784378at2"/>
<dbReference type="Gene3D" id="3.60.21.10">
    <property type="match status" value="1"/>
</dbReference>
<dbReference type="Pfam" id="PF00149">
    <property type="entry name" value="Metallophos"/>
    <property type="match status" value="1"/>
</dbReference>
<dbReference type="InterPro" id="IPR029052">
    <property type="entry name" value="Metallo-depent_PP-like"/>
</dbReference>
<evidence type="ECO:0000313" key="6">
    <source>
        <dbReference type="EMBL" id="PSF05810.1"/>
    </source>
</evidence>
<dbReference type="AlphaFoldDB" id="A0A2T1K6X4"/>
<proteinExistence type="inferred from homology"/>
<dbReference type="GO" id="GO:0046872">
    <property type="term" value="F:metal ion binding"/>
    <property type="evidence" value="ECO:0007669"/>
    <property type="project" value="UniProtKB-KW"/>
</dbReference>
<dbReference type="RefSeq" id="WP_106763208.1">
    <property type="nucleotide sequence ID" value="NZ_PXNP01000096.1"/>
</dbReference>
<dbReference type="NCBIfam" id="NF008359">
    <property type="entry name" value="PRK11148.1"/>
    <property type="match status" value="1"/>
</dbReference>
<name>A0A2T1K6X4_9GAMM</name>
<evidence type="ECO:0000313" key="7">
    <source>
        <dbReference type="Proteomes" id="UP000239866"/>
    </source>
</evidence>
<dbReference type="InterPro" id="IPR004843">
    <property type="entry name" value="Calcineurin-like_PHP"/>
</dbReference>
<accession>A0A2T1K6X4</accession>
<keyword evidence="7" id="KW-1185">Reference proteome</keyword>
<comment type="similarity">
    <text evidence="4">Belongs to the cyclic nucleotide phosphodiesterase class-III family.</text>
</comment>
<comment type="caution">
    <text evidence="6">The sequence shown here is derived from an EMBL/GenBank/DDBJ whole genome shotgun (WGS) entry which is preliminary data.</text>
</comment>
<evidence type="ECO:0000256" key="3">
    <source>
        <dbReference type="ARBA" id="ARBA00023004"/>
    </source>
</evidence>
<keyword evidence="3" id="KW-0408">Iron</keyword>
<organism evidence="6 7">
    <name type="scientific">Marinobacter fuscus</name>
    <dbReference type="NCBI Taxonomy" id="2109942"/>
    <lineage>
        <taxon>Bacteria</taxon>
        <taxon>Pseudomonadati</taxon>
        <taxon>Pseudomonadota</taxon>
        <taxon>Gammaproteobacteria</taxon>
        <taxon>Pseudomonadales</taxon>
        <taxon>Marinobacteraceae</taxon>
        <taxon>Marinobacter</taxon>
    </lineage>
</organism>
<evidence type="ECO:0000256" key="4">
    <source>
        <dbReference type="ARBA" id="ARBA00025742"/>
    </source>
</evidence>
<evidence type="ECO:0000256" key="2">
    <source>
        <dbReference type="ARBA" id="ARBA00022801"/>
    </source>
</evidence>
<protein>
    <submittedName>
        <fullName evidence="6">3',5'-cyclic-AMP phosphodiesterase</fullName>
    </submittedName>
</protein>
<reference evidence="6 7" key="1">
    <citation type="submission" date="2018-03" db="EMBL/GenBank/DDBJ databases">
        <title>Marinobacter brunus sp. nov., a marine bacterium of Gamma-proteobacteria isolated from the surface seawater of the South China Sea.</title>
        <authorList>
            <person name="Cheng H."/>
            <person name="Wu Y.-H."/>
            <person name="Xamxidin M."/>
            <person name="Xu X.-W."/>
        </authorList>
    </citation>
    <scope>NUCLEOTIDE SEQUENCE [LARGE SCALE GENOMIC DNA]</scope>
    <source>
        <strain evidence="6 7">NH169-3</strain>
    </source>
</reference>
<evidence type="ECO:0000259" key="5">
    <source>
        <dbReference type="Pfam" id="PF00149"/>
    </source>
</evidence>
<gene>
    <name evidence="6" type="ORF">C7H09_12650</name>
</gene>
<dbReference type="PANTHER" id="PTHR42988">
    <property type="entry name" value="PHOSPHOHYDROLASE"/>
    <property type="match status" value="1"/>
</dbReference>
<dbReference type="SUPFAM" id="SSF56300">
    <property type="entry name" value="Metallo-dependent phosphatases"/>
    <property type="match status" value="1"/>
</dbReference>
<keyword evidence="1" id="KW-0479">Metal-binding</keyword>
<dbReference type="PANTHER" id="PTHR42988:SF2">
    <property type="entry name" value="CYCLIC NUCLEOTIDE PHOSPHODIESTERASE CBUA0032-RELATED"/>
    <property type="match status" value="1"/>
</dbReference>
<dbReference type="EMBL" id="PXNP01000096">
    <property type="protein sequence ID" value="PSF05810.1"/>
    <property type="molecule type" value="Genomic_DNA"/>
</dbReference>
<dbReference type="InterPro" id="IPR050884">
    <property type="entry name" value="CNP_phosphodiesterase-III"/>
</dbReference>